<feature type="transmembrane region" description="Helical" evidence="2">
    <location>
        <begin position="49"/>
        <end position="68"/>
    </location>
</feature>
<accession>A0A7D5P6B1</accession>
<keyword evidence="2" id="KW-0472">Membrane</keyword>
<organism evidence="3 4">
    <name type="scientific">Halosimplex pelagicum</name>
    <dbReference type="NCBI Taxonomy" id="869886"/>
    <lineage>
        <taxon>Archaea</taxon>
        <taxon>Methanobacteriati</taxon>
        <taxon>Methanobacteriota</taxon>
        <taxon>Stenosarchaea group</taxon>
        <taxon>Halobacteria</taxon>
        <taxon>Halobacteriales</taxon>
        <taxon>Haloarculaceae</taxon>
        <taxon>Halosimplex</taxon>
    </lineage>
</organism>
<name>A0A7D5P6B1_9EURY</name>
<sequence length="258" mass="26458">MRLANVATAPLSGLLVVVALAPAVPVAATLLAGALVATAVTFRADTHRYGVVGALYLLGVGAAVLALARFPFAWKRTPLFALWGFGLVSLGIFCLRVALGVVGRRVLALVVDDGADSVWDAISAFGGTLVIAWSVLTAHEKAARSAGVAAGVSTTTALDALGYGFPVLAGFFRRYRAFAVAGHEVVVPLWALRHGVDATTVLFVGCLIVGFHTVGTLAATWRAVRDTTGYAAEQTGDIAADATPDGGDADAGGDRAER</sequence>
<feature type="transmembrane region" description="Helical" evidence="2">
    <location>
        <begin position="118"/>
        <end position="136"/>
    </location>
</feature>
<feature type="region of interest" description="Disordered" evidence="1">
    <location>
        <begin position="235"/>
        <end position="258"/>
    </location>
</feature>
<keyword evidence="2" id="KW-0812">Transmembrane</keyword>
<feature type="transmembrane region" description="Helical" evidence="2">
    <location>
        <begin position="80"/>
        <end position="98"/>
    </location>
</feature>
<dbReference type="KEGG" id="hpel:HZS54_09890"/>
<keyword evidence="2" id="KW-1133">Transmembrane helix</keyword>
<dbReference type="AlphaFoldDB" id="A0A7D5P6B1"/>
<reference evidence="3 4" key="1">
    <citation type="submission" date="2020-07" db="EMBL/GenBank/DDBJ databases">
        <title>Halosimplex litoreum sp. nov. and Halosimplex rubrum sp. nov., isolated from different salt environments.</title>
        <authorList>
            <person name="Cui H."/>
        </authorList>
    </citation>
    <scope>NUCLEOTIDE SEQUENCE [LARGE SCALE GENOMIC DNA]</scope>
    <source>
        <strain evidence="3 4">R2</strain>
    </source>
</reference>
<evidence type="ECO:0000256" key="1">
    <source>
        <dbReference type="SAM" id="MobiDB-lite"/>
    </source>
</evidence>
<keyword evidence="4" id="KW-1185">Reference proteome</keyword>
<proteinExistence type="predicted"/>
<dbReference type="OrthoDB" id="385936at2157"/>
<dbReference type="RefSeq" id="WP_179922378.1">
    <property type="nucleotide sequence ID" value="NZ_CP058909.1"/>
</dbReference>
<dbReference type="GeneID" id="56082901"/>
<evidence type="ECO:0000313" key="3">
    <source>
        <dbReference type="EMBL" id="QLH81917.1"/>
    </source>
</evidence>
<gene>
    <name evidence="3" type="ORF">HZS54_09890</name>
</gene>
<evidence type="ECO:0000256" key="2">
    <source>
        <dbReference type="SAM" id="Phobius"/>
    </source>
</evidence>
<dbReference type="Proteomes" id="UP000509346">
    <property type="component" value="Chromosome"/>
</dbReference>
<feature type="compositionally biased region" description="Low complexity" evidence="1">
    <location>
        <begin position="236"/>
        <end position="246"/>
    </location>
</feature>
<dbReference type="EMBL" id="CP058909">
    <property type="protein sequence ID" value="QLH81917.1"/>
    <property type="molecule type" value="Genomic_DNA"/>
</dbReference>
<evidence type="ECO:0000313" key="4">
    <source>
        <dbReference type="Proteomes" id="UP000509346"/>
    </source>
</evidence>
<protein>
    <submittedName>
        <fullName evidence="3">Uncharacterized protein</fullName>
    </submittedName>
</protein>